<keyword evidence="7" id="KW-1278">Translocase</keyword>
<sequence>MIEMHDVHFTYAGTIKPVLDGIDVMIGNNETVLLLGASGAGKSSLVLCLNGLIPNSIYGEFSGVVRVGGKDTSITPIAELARQVGIVFQDPEAQLVTMKVEDEVAFGMENLCLGPNEMERRIEVALQQTGLSEFRQWQIDKLSGGQKQRLALASVLCMQPRILVLDEPTANLDPEGTRELFAILRNLRKSGNYTIIMIEHKLDDLMDMADRVLVLGKNGRIIADGHPREVFYHKYNELIQEGVWLPYSVTFTCELIKRGIAVSGTPLTVNETVEMLERIRLTGENDEFALQAAAGIASRMNAEAVNDTAHTFVGKIQPSLVKDELAIEIRPVEFTQKKACILRPMHLCVPKGDFLAIVGKNGAGKSTLARYMIKLQQADKGVIYLHGRDLVEWPVHDMAREVGYVFQNPEHQFVTNRVFDELAFGLKGMQLSPDEIYSRVEQMLDRFGLKKYIEANPFQLSHGEKRRLSTASMLITGQRLLILDEPTFGQDGRNAHQLMQLMKELQETGHTIIIISHDMGLIAEYADHAAVLKTGRLIFHGTVQALFDRKELLVEAGLNLPPSVEIERQFRAASV</sequence>
<dbReference type="EMBL" id="JAJNBZ010000048">
    <property type="protein sequence ID" value="MCE5173355.1"/>
    <property type="molecule type" value="Genomic_DNA"/>
</dbReference>
<comment type="subcellular location">
    <subcellularLocation>
        <location evidence="1">Cell membrane</location>
        <topology evidence="1">Peripheral membrane protein</topology>
    </subcellularLocation>
</comment>
<evidence type="ECO:0000256" key="7">
    <source>
        <dbReference type="ARBA" id="ARBA00022967"/>
    </source>
</evidence>
<dbReference type="PANTHER" id="PTHR43553">
    <property type="entry name" value="HEAVY METAL TRANSPORTER"/>
    <property type="match status" value="1"/>
</dbReference>
<evidence type="ECO:0000256" key="1">
    <source>
        <dbReference type="ARBA" id="ARBA00004202"/>
    </source>
</evidence>
<dbReference type="Pfam" id="PF00005">
    <property type="entry name" value="ABC_tran"/>
    <property type="match status" value="2"/>
</dbReference>
<keyword evidence="5" id="KW-0547">Nucleotide-binding</keyword>
<dbReference type="GO" id="GO:0005524">
    <property type="term" value="F:ATP binding"/>
    <property type="evidence" value="ECO:0007669"/>
    <property type="project" value="UniProtKB-KW"/>
</dbReference>
<dbReference type="Proteomes" id="UP001199916">
    <property type="component" value="Unassembled WGS sequence"/>
</dbReference>
<evidence type="ECO:0000256" key="3">
    <source>
        <dbReference type="ARBA" id="ARBA00022448"/>
    </source>
</evidence>
<comment type="caution">
    <text evidence="10">The sequence shown here is derived from an EMBL/GenBank/DDBJ whole genome shotgun (WGS) entry which is preliminary data.</text>
</comment>
<dbReference type="RefSeq" id="WP_233699316.1">
    <property type="nucleotide sequence ID" value="NZ_JAJNBZ010000048.1"/>
</dbReference>
<dbReference type="PROSITE" id="PS00211">
    <property type="entry name" value="ABC_TRANSPORTER_1"/>
    <property type="match status" value="1"/>
</dbReference>
<protein>
    <submittedName>
        <fullName evidence="10">Energy-coupling factor ABC transporter ATP-binding protein</fullName>
    </submittedName>
</protein>
<keyword evidence="8" id="KW-0472">Membrane</keyword>
<dbReference type="PANTHER" id="PTHR43553:SF24">
    <property type="entry name" value="ENERGY-COUPLING FACTOR TRANSPORTER ATP-BINDING PROTEIN ECFA1"/>
    <property type="match status" value="1"/>
</dbReference>
<dbReference type="PROSITE" id="PS50893">
    <property type="entry name" value="ABC_TRANSPORTER_2"/>
    <property type="match status" value="2"/>
</dbReference>
<evidence type="ECO:0000313" key="11">
    <source>
        <dbReference type="Proteomes" id="UP001199916"/>
    </source>
</evidence>
<evidence type="ECO:0000313" key="10">
    <source>
        <dbReference type="EMBL" id="MCE5173355.1"/>
    </source>
</evidence>
<evidence type="ECO:0000256" key="4">
    <source>
        <dbReference type="ARBA" id="ARBA00022475"/>
    </source>
</evidence>
<evidence type="ECO:0000259" key="9">
    <source>
        <dbReference type="PROSITE" id="PS50893"/>
    </source>
</evidence>
<evidence type="ECO:0000256" key="5">
    <source>
        <dbReference type="ARBA" id="ARBA00022741"/>
    </source>
</evidence>
<dbReference type="InterPro" id="IPR050095">
    <property type="entry name" value="ECF_ABC_transporter_ATP-bd"/>
</dbReference>
<feature type="domain" description="ABC transporter" evidence="9">
    <location>
        <begin position="2"/>
        <end position="243"/>
    </location>
</feature>
<dbReference type="InterPro" id="IPR015856">
    <property type="entry name" value="ABC_transpr_CbiO/EcfA_su"/>
</dbReference>
<keyword evidence="6 10" id="KW-0067">ATP-binding</keyword>
<keyword evidence="4" id="KW-1003">Cell membrane</keyword>
<name>A0ABS8YSM7_9BACL</name>
<dbReference type="CDD" id="cd03225">
    <property type="entry name" value="ABC_cobalt_CbiO_domain1"/>
    <property type="match status" value="2"/>
</dbReference>
<reference evidence="10 11" key="1">
    <citation type="submission" date="2021-11" db="EMBL/GenBank/DDBJ databases">
        <title>Draft genome sequence of Paenibacillus profundus YoMME, a new Gram-positive bacteria with exoelectrogenic properties.</title>
        <authorList>
            <person name="Hubenova Y."/>
            <person name="Hubenova E."/>
            <person name="Manasiev Y."/>
            <person name="Peykov S."/>
            <person name="Mitov M."/>
        </authorList>
    </citation>
    <scope>NUCLEOTIDE SEQUENCE [LARGE SCALE GENOMIC DNA]</scope>
    <source>
        <strain evidence="10 11">YoMME</strain>
    </source>
</reference>
<dbReference type="InterPro" id="IPR027417">
    <property type="entry name" value="P-loop_NTPase"/>
</dbReference>
<keyword evidence="3" id="KW-0813">Transport</keyword>
<evidence type="ECO:0000256" key="6">
    <source>
        <dbReference type="ARBA" id="ARBA00022840"/>
    </source>
</evidence>
<evidence type="ECO:0000256" key="8">
    <source>
        <dbReference type="ARBA" id="ARBA00023136"/>
    </source>
</evidence>
<gene>
    <name evidence="10" type="ORF">LQV63_29330</name>
</gene>
<keyword evidence="11" id="KW-1185">Reference proteome</keyword>
<feature type="domain" description="ABC transporter" evidence="9">
    <location>
        <begin position="327"/>
        <end position="559"/>
    </location>
</feature>
<dbReference type="NCBIfam" id="NF010167">
    <property type="entry name" value="PRK13648.1"/>
    <property type="match status" value="2"/>
</dbReference>
<dbReference type="SUPFAM" id="SSF52540">
    <property type="entry name" value="P-loop containing nucleoside triphosphate hydrolases"/>
    <property type="match status" value="2"/>
</dbReference>
<evidence type="ECO:0000256" key="2">
    <source>
        <dbReference type="ARBA" id="ARBA00005417"/>
    </source>
</evidence>
<organism evidence="10 11">
    <name type="scientific">Paenibacillus profundus</name>
    <dbReference type="NCBI Taxonomy" id="1173085"/>
    <lineage>
        <taxon>Bacteria</taxon>
        <taxon>Bacillati</taxon>
        <taxon>Bacillota</taxon>
        <taxon>Bacilli</taxon>
        <taxon>Bacillales</taxon>
        <taxon>Paenibacillaceae</taxon>
        <taxon>Paenibacillus</taxon>
    </lineage>
</organism>
<dbReference type="InterPro" id="IPR003593">
    <property type="entry name" value="AAA+_ATPase"/>
</dbReference>
<proteinExistence type="inferred from homology"/>
<dbReference type="Gene3D" id="3.40.50.300">
    <property type="entry name" value="P-loop containing nucleotide triphosphate hydrolases"/>
    <property type="match status" value="2"/>
</dbReference>
<accession>A0ABS8YSM7</accession>
<comment type="similarity">
    <text evidence="2">Belongs to the ABC transporter superfamily.</text>
</comment>
<dbReference type="SMART" id="SM00382">
    <property type="entry name" value="AAA"/>
    <property type="match status" value="2"/>
</dbReference>
<dbReference type="InterPro" id="IPR017871">
    <property type="entry name" value="ABC_transporter-like_CS"/>
</dbReference>
<dbReference type="InterPro" id="IPR003439">
    <property type="entry name" value="ABC_transporter-like_ATP-bd"/>
</dbReference>